<reference evidence="4 5" key="1">
    <citation type="submission" date="2020-08" db="EMBL/GenBank/DDBJ databases">
        <title>Genomic Encyclopedia of Type Strains, Phase IV (KMG-IV): sequencing the most valuable type-strain genomes for metagenomic binning, comparative biology and taxonomic classification.</title>
        <authorList>
            <person name="Goeker M."/>
        </authorList>
    </citation>
    <scope>NUCLEOTIDE SEQUENCE [LARGE SCALE GENOMIC DNA]</scope>
    <source>
        <strain evidence="4 5">DSM 29007</strain>
    </source>
</reference>
<dbReference type="Gene3D" id="2.60.40.1190">
    <property type="match status" value="1"/>
</dbReference>
<keyword evidence="5" id="KW-1185">Reference proteome</keyword>
<feature type="chain" id="PRO_5032735348" description="Carbohydrate binding family 9 domain-containing protein" evidence="1">
    <location>
        <begin position="24"/>
        <end position="900"/>
    </location>
</feature>
<dbReference type="RefSeq" id="WP_170035486.1">
    <property type="nucleotide sequence ID" value="NZ_JABDTL010000001.1"/>
</dbReference>
<dbReference type="Pfam" id="PF06452">
    <property type="entry name" value="CBM9_1"/>
    <property type="match status" value="1"/>
</dbReference>
<dbReference type="Proteomes" id="UP000582837">
    <property type="component" value="Unassembled WGS sequence"/>
</dbReference>
<dbReference type="InterPro" id="IPR045670">
    <property type="entry name" value="DUF5916"/>
</dbReference>
<organism evidence="4 5">
    <name type="scientific">Longimicrobium terrae</name>
    <dbReference type="NCBI Taxonomy" id="1639882"/>
    <lineage>
        <taxon>Bacteria</taxon>
        <taxon>Pseudomonadati</taxon>
        <taxon>Gemmatimonadota</taxon>
        <taxon>Longimicrobiia</taxon>
        <taxon>Longimicrobiales</taxon>
        <taxon>Longimicrobiaceae</taxon>
        <taxon>Longimicrobium</taxon>
    </lineage>
</organism>
<feature type="signal peptide" evidence="1">
    <location>
        <begin position="1"/>
        <end position="23"/>
    </location>
</feature>
<evidence type="ECO:0008006" key="6">
    <source>
        <dbReference type="Google" id="ProtNLM"/>
    </source>
</evidence>
<feature type="domain" description="DUF5916" evidence="3">
    <location>
        <begin position="267"/>
        <end position="898"/>
    </location>
</feature>
<evidence type="ECO:0000259" key="3">
    <source>
        <dbReference type="Pfam" id="PF19313"/>
    </source>
</evidence>
<dbReference type="AlphaFoldDB" id="A0A841H3U8"/>
<name>A0A841H3U8_9BACT</name>
<evidence type="ECO:0000256" key="1">
    <source>
        <dbReference type="SAM" id="SignalP"/>
    </source>
</evidence>
<dbReference type="EMBL" id="JACHIA010000018">
    <property type="protein sequence ID" value="MBB6072791.1"/>
    <property type="molecule type" value="Genomic_DNA"/>
</dbReference>
<dbReference type="Pfam" id="PF19313">
    <property type="entry name" value="DUF5916"/>
    <property type="match status" value="1"/>
</dbReference>
<comment type="caution">
    <text evidence="4">The sequence shown here is derived from an EMBL/GenBank/DDBJ whole genome shotgun (WGS) entry which is preliminary data.</text>
</comment>
<dbReference type="GO" id="GO:0004553">
    <property type="term" value="F:hydrolase activity, hydrolyzing O-glycosyl compounds"/>
    <property type="evidence" value="ECO:0007669"/>
    <property type="project" value="InterPro"/>
</dbReference>
<dbReference type="InterPro" id="IPR010502">
    <property type="entry name" value="Carb-bd_dom_fam9"/>
</dbReference>
<dbReference type="PROSITE" id="PS51257">
    <property type="entry name" value="PROKAR_LIPOPROTEIN"/>
    <property type="match status" value="1"/>
</dbReference>
<proteinExistence type="predicted"/>
<dbReference type="SUPFAM" id="SSF49344">
    <property type="entry name" value="CBD9-like"/>
    <property type="match status" value="1"/>
</dbReference>
<sequence length="900" mass="100413">MSAWRLPAACIAAALACAPAAWAQEPQPAHSAAPTPQMQAVRGEEPINIDGRLNEGVWTTAQPATDFRQQVPREGQPASERTEVRLAFDDQALYIGARMYDSTGAAGVRTRLGRRDQSLEGDYLQLIFDTYHDHNGRTVLQVNPSGVKYDAGQASPYADPSWDPVYTVATRVDSAGWTAEFRIPFSQLRYPAGTDQTWGMQVWRFIERKNERDMWSFWGQNEAGGPNRFGHVSGLRAPRHRRSVELLPYVLARGSFVQPLQPGSPFEDRRSGDVRVGGDVKALLTSTLTLDATINPDFGQVEVDPAVVNLSQFEVFFSEKRPFFVEGSGLFDFGEFSCQFCSNVSTIQPFYSRRIGRTPQGFVTQSATFTRSPESSNILGAAKVTGRLPGGLQVGVLDAVTRRERALAISPEGDRFTEEVEPATNYFVGRLRKNMRGGNVTIGALGTSVIRGFDSEPLRGFLPSRAEAVGMDWNVYWKNRTYGWIGNLVVSEAGGDSAAILRLQNSPARYFQRPDRDPGANGVFSDRLDTGARSLRGIGGYTRVAKDAGTWRYEAALDFRSPGYETNDLGYLPQADYVWGNANLLRVWNRPTKLYRDMAVIVGSQQQVNFDSDLTGRDFHAYVGGQLANWWDVSAFSIVNTQASDDRLTRGGPVVRTPASLLMALNVSTDARRMVVLGSSPRYSTDEDGGWNWSADLSMRVKPASNVQFSLGPAYSASYTTQQYVDDFADPTADHFFGQRTVFSDLHQRTLSMNTRLNWTFSPTLTLELFAQPFIATGEFDRFKEFTATRTLDKREFDAQQISPIVQDGRRVGYSLDPDRTEATPNFAFANPDFNFRSLRGNAVVRWEYRPGSTLFFVWQQQRSGAQAYGDFELSRDANAIFRQRPDNVFVIKASYWIGR</sequence>
<dbReference type="GO" id="GO:0016052">
    <property type="term" value="P:carbohydrate catabolic process"/>
    <property type="evidence" value="ECO:0007669"/>
    <property type="project" value="InterPro"/>
</dbReference>
<dbReference type="CDD" id="cd09618">
    <property type="entry name" value="CBM9_like_2"/>
    <property type="match status" value="1"/>
</dbReference>
<evidence type="ECO:0000313" key="5">
    <source>
        <dbReference type="Proteomes" id="UP000582837"/>
    </source>
</evidence>
<gene>
    <name evidence="4" type="ORF">HNQ61_004455</name>
</gene>
<feature type="domain" description="Carbohydrate-binding" evidence="2">
    <location>
        <begin position="49"/>
        <end position="231"/>
    </location>
</feature>
<keyword evidence="1" id="KW-0732">Signal</keyword>
<protein>
    <recommendedName>
        <fullName evidence="6">Carbohydrate binding family 9 domain-containing protein</fullName>
    </recommendedName>
</protein>
<dbReference type="GO" id="GO:0030246">
    <property type="term" value="F:carbohydrate binding"/>
    <property type="evidence" value="ECO:0007669"/>
    <property type="project" value="InterPro"/>
</dbReference>
<evidence type="ECO:0000313" key="4">
    <source>
        <dbReference type="EMBL" id="MBB6072791.1"/>
    </source>
</evidence>
<accession>A0A841H3U8</accession>
<evidence type="ECO:0000259" key="2">
    <source>
        <dbReference type="Pfam" id="PF06452"/>
    </source>
</evidence>